<dbReference type="Gene3D" id="2.60.120.620">
    <property type="entry name" value="q2cbj1_9rhob like domain"/>
    <property type="match status" value="1"/>
</dbReference>
<dbReference type="Proteomes" id="UP001589628">
    <property type="component" value="Unassembled WGS sequence"/>
</dbReference>
<gene>
    <name evidence="1" type="ORF">ACFFLH_14430</name>
</gene>
<dbReference type="InterPro" id="IPR008775">
    <property type="entry name" value="Phytyl_CoA_dOase-like"/>
</dbReference>
<evidence type="ECO:0000313" key="1">
    <source>
        <dbReference type="EMBL" id="MFB9887615.1"/>
    </source>
</evidence>
<accession>A0ABV5ZEA7</accession>
<keyword evidence="2" id="KW-1185">Reference proteome</keyword>
<keyword evidence="1" id="KW-0223">Dioxygenase</keyword>
<keyword evidence="1" id="KW-0560">Oxidoreductase</keyword>
<comment type="caution">
    <text evidence="1">The sequence shown here is derived from an EMBL/GenBank/DDBJ whole genome shotgun (WGS) entry which is preliminary data.</text>
</comment>
<sequence length="256" mass="29744">MQILKAIKGPQGYFDQLFLSQEELDWMRQQVRLQWQARILELHPQLVTVLSQYDLPCYHQLLMDYPQLEHRRLWNKNSRIFTPAVVEHIRQMPFFRKLEAELGPVKIADEERLYPEEIYWRLARPGVAEDVGPMHADSWFWALGHGRIPPGYVRVKIWIPLYLDPGLNGLRFVAGSHRQTWPYIGIERDGLVKPQIQVSDDELDITPFAGQPGQAILFNDDLLHGGLVGGQQSRVSVEWTLFVEKSCYESAKRGVM</sequence>
<dbReference type="SUPFAM" id="SSF51197">
    <property type="entry name" value="Clavaminate synthase-like"/>
    <property type="match status" value="1"/>
</dbReference>
<protein>
    <submittedName>
        <fullName evidence="1">Phytanoyl-CoA dioxygenase family protein</fullName>
    </submittedName>
</protein>
<dbReference type="EMBL" id="JBHLZN010000005">
    <property type="protein sequence ID" value="MFB9887615.1"/>
    <property type="molecule type" value="Genomic_DNA"/>
</dbReference>
<organism evidence="1 2">
    <name type="scientific">Balneatrix alpica</name>
    <dbReference type="NCBI Taxonomy" id="75684"/>
    <lineage>
        <taxon>Bacteria</taxon>
        <taxon>Pseudomonadati</taxon>
        <taxon>Pseudomonadota</taxon>
        <taxon>Gammaproteobacteria</taxon>
        <taxon>Oceanospirillales</taxon>
        <taxon>Balneatrichaceae</taxon>
        <taxon>Balneatrix</taxon>
    </lineage>
</organism>
<evidence type="ECO:0000313" key="2">
    <source>
        <dbReference type="Proteomes" id="UP001589628"/>
    </source>
</evidence>
<dbReference type="GO" id="GO:0051213">
    <property type="term" value="F:dioxygenase activity"/>
    <property type="evidence" value="ECO:0007669"/>
    <property type="project" value="UniProtKB-KW"/>
</dbReference>
<dbReference type="Pfam" id="PF05721">
    <property type="entry name" value="PhyH"/>
    <property type="match status" value="1"/>
</dbReference>
<reference evidence="1 2" key="1">
    <citation type="submission" date="2024-09" db="EMBL/GenBank/DDBJ databases">
        <authorList>
            <person name="Sun Q."/>
            <person name="Mori K."/>
        </authorList>
    </citation>
    <scope>NUCLEOTIDE SEQUENCE [LARGE SCALE GENOMIC DNA]</scope>
    <source>
        <strain evidence="1 2">ATCC 51285</strain>
    </source>
</reference>
<name>A0ABV5ZEA7_9GAMM</name>
<proteinExistence type="predicted"/>